<dbReference type="Proteomes" id="UP000092177">
    <property type="component" value="Chromosome 2"/>
</dbReference>
<dbReference type="EMBL" id="LTAN01000002">
    <property type="protein sequence ID" value="OBR14122.1"/>
    <property type="molecule type" value="Genomic_DNA"/>
</dbReference>
<evidence type="ECO:0000313" key="3">
    <source>
        <dbReference type="Proteomes" id="UP000092177"/>
    </source>
</evidence>
<keyword evidence="3" id="KW-1185">Reference proteome</keyword>
<comment type="caution">
    <text evidence="2">The sequence shown here is derived from an EMBL/GenBank/DDBJ whole genome shotgun (WGS) entry which is preliminary data.</text>
</comment>
<sequence length="123" mass="13435">MVVSLNTDKEDWSGQPTGPDISWAMSPEKPHPNPKTLRGRAALAVVKTDLESLRALIKTSAASIAQYSARNLNYKLLPRPLSLEDALSRLSIGPDKVAFLTATDQMFCTVADRFYDLFAGPVS</sequence>
<evidence type="ECO:0000313" key="2">
    <source>
        <dbReference type="EMBL" id="OBR14122.1"/>
    </source>
</evidence>
<dbReference type="RefSeq" id="XP_018162639.1">
    <property type="nucleotide sequence ID" value="XM_018297823.1"/>
</dbReference>
<accession>A0A1B7YQ89</accession>
<dbReference type="GeneID" id="28861930"/>
<protein>
    <submittedName>
        <fullName evidence="2">Uncharacterized protein</fullName>
    </submittedName>
</protein>
<name>A0A1B7YQ89_COLHI</name>
<organism evidence="2 3">
    <name type="scientific">Colletotrichum higginsianum (strain IMI 349063)</name>
    <name type="common">Crucifer anthracnose fungus</name>
    <dbReference type="NCBI Taxonomy" id="759273"/>
    <lineage>
        <taxon>Eukaryota</taxon>
        <taxon>Fungi</taxon>
        <taxon>Dikarya</taxon>
        <taxon>Ascomycota</taxon>
        <taxon>Pezizomycotina</taxon>
        <taxon>Sordariomycetes</taxon>
        <taxon>Hypocreomycetidae</taxon>
        <taxon>Glomerellales</taxon>
        <taxon>Glomerellaceae</taxon>
        <taxon>Colletotrichum</taxon>
        <taxon>Colletotrichum destructivum species complex</taxon>
    </lineage>
</organism>
<dbReference type="KEGG" id="chig:CH63R_02848"/>
<gene>
    <name evidence="2" type="ORF">CH63R_02848</name>
</gene>
<dbReference type="VEuPathDB" id="FungiDB:CH63R_02848"/>
<reference evidence="3" key="1">
    <citation type="journal article" date="2017" name="BMC Genomics">
        <title>Gapless genome assembly of Colletotrichum higginsianum reveals chromosome structure and association of transposable elements with secondary metabolite gene clusters.</title>
        <authorList>
            <person name="Dallery J.-F."/>
            <person name="Lapalu N."/>
            <person name="Zampounis A."/>
            <person name="Pigne S."/>
            <person name="Luyten I."/>
            <person name="Amselem J."/>
            <person name="Wittenberg A.H.J."/>
            <person name="Zhou S."/>
            <person name="de Queiroz M.V."/>
            <person name="Robin G.P."/>
            <person name="Auger A."/>
            <person name="Hainaut M."/>
            <person name="Henrissat B."/>
            <person name="Kim K.-T."/>
            <person name="Lee Y.-H."/>
            <person name="Lespinet O."/>
            <person name="Schwartz D.C."/>
            <person name="Thon M.R."/>
            <person name="O'Connell R.J."/>
        </authorList>
    </citation>
    <scope>NUCLEOTIDE SEQUENCE [LARGE SCALE GENOMIC DNA]</scope>
    <source>
        <strain evidence="3">IMI 349063</strain>
    </source>
</reference>
<evidence type="ECO:0000256" key="1">
    <source>
        <dbReference type="SAM" id="MobiDB-lite"/>
    </source>
</evidence>
<proteinExistence type="predicted"/>
<dbReference type="AlphaFoldDB" id="A0A1B7YQ89"/>
<feature type="region of interest" description="Disordered" evidence="1">
    <location>
        <begin position="1"/>
        <end position="36"/>
    </location>
</feature>